<dbReference type="InterPro" id="IPR001647">
    <property type="entry name" value="HTH_TetR"/>
</dbReference>
<dbReference type="RefSeq" id="WP_112426440.1">
    <property type="nucleotide sequence ID" value="NZ_MCIF01000002.1"/>
</dbReference>
<evidence type="ECO:0000256" key="1">
    <source>
        <dbReference type="ARBA" id="ARBA00023015"/>
    </source>
</evidence>
<evidence type="ECO:0000259" key="5">
    <source>
        <dbReference type="PROSITE" id="PS50977"/>
    </source>
</evidence>
<gene>
    <name evidence="6" type="ORF">A4R35_03045</name>
</gene>
<dbReference type="InterPro" id="IPR050109">
    <property type="entry name" value="HTH-type_TetR-like_transc_reg"/>
</dbReference>
<evidence type="ECO:0000313" key="7">
    <source>
        <dbReference type="Proteomes" id="UP000248706"/>
    </source>
</evidence>
<dbReference type="Pfam" id="PF21943">
    <property type="entry name" value="TetR_C_46"/>
    <property type="match status" value="1"/>
</dbReference>
<keyword evidence="3" id="KW-0804">Transcription</keyword>
<dbReference type="SUPFAM" id="SSF46689">
    <property type="entry name" value="Homeodomain-like"/>
    <property type="match status" value="1"/>
</dbReference>
<feature type="DNA-binding region" description="H-T-H motif" evidence="4">
    <location>
        <begin position="31"/>
        <end position="50"/>
    </location>
</feature>
<organism evidence="6 7">
    <name type="scientific">Thermogemmatispora tikiterensis</name>
    <dbReference type="NCBI Taxonomy" id="1825093"/>
    <lineage>
        <taxon>Bacteria</taxon>
        <taxon>Bacillati</taxon>
        <taxon>Chloroflexota</taxon>
        <taxon>Ktedonobacteria</taxon>
        <taxon>Thermogemmatisporales</taxon>
        <taxon>Thermogemmatisporaceae</taxon>
        <taxon>Thermogemmatispora</taxon>
    </lineage>
</organism>
<dbReference type="Gene3D" id="1.10.357.10">
    <property type="entry name" value="Tetracycline Repressor, domain 2"/>
    <property type="match status" value="1"/>
</dbReference>
<dbReference type="EMBL" id="MCIF01000002">
    <property type="protein sequence ID" value="RAQ94495.1"/>
    <property type="molecule type" value="Genomic_DNA"/>
</dbReference>
<accession>A0A328VJQ6</accession>
<dbReference type="GO" id="GO:0000976">
    <property type="term" value="F:transcription cis-regulatory region binding"/>
    <property type="evidence" value="ECO:0007669"/>
    <property type="project" value="TreeGrafter"/>
</dbReference>
<keyword evidence="7" id="KW-1185">Reference proteome</keyword>
<evidence type="ECO:0000256" key="4">
    <source>
        <dbReference type="PROSITE-ProRule" id="PRU00335"/>
    </source>
</evidence>
<dbReference type="AlphaFoldDB" id="A0A328VJQ6"/>
<comment type="caution">
    <text evidence="6">The sequence shown here is derived from an EMBL/GenBank/DDBJ whole genome shotgun (WGS) entry which is preliminary data.</text>
</comment>
<reference evidence="6 7" key="1">
    <citation type="submission" date="2016-08" db="EMBL/GenBank/DDBJ databases">
        <title>Analysis of Carbohydrate Active Enzymes in Thermogemmatispora T81 Reveals Carbohydrate Degradation Ability.</title>
        <authorList>
            <person name="Tomazini A."/>
            <person name="Lal S."/>
            <person name="Stott M."/>
            <person name="Henrissat B."/>
            <person name="Polikarpov I."/>
            <person name="Sparling R."/>
            <person name="Levin D.B."/>
        </authorList>
    </citation>
    <scope>NUCLEOTIDE SEQUENCE [LARGE SCALE GENOMIC DNA]</scope>
    <source>
        <strain evidence="6 7">T81</strain>
    </source>
</reference>
<dbReference type="Proteomes" id="UP000248706">
    <property type="component" value="Unassembled WGS sequence"/>
</dbReference>
<dbReference type="OrthoDB" id="9796420at2"/>
<dbReference type="InterPro" id="IPR036271">
    <property type="entry name" value="Tet_transcr_reg_TetR-rel_C_sf"/>
</dbReference>
<dbReference type="PROSITE" id="PS50977">
    <property type="entry name" value="HTH_TETR_2"/>
    <property type="match status" value="1"/>
</dbReference>
<dbReference type="InterPro" id="IPR009057">
    <property type="entry name" value="Homeodomain-like_sf"/>
</dbReference>
<dbReference type="PANTHER" id="PTHR30055:SF174">
    <property type="entry name" value="TRANSCRIPTIONAL REGULATORY PROTEIN (PROBABLY TETR-FAMILY)-RELATED"/>
    <property type="match status" value="1"/>
</dbReference>
<keyword evidence="1" id="KW-0805">Transcription regulation</keyword>
<keyword evidence="2 4" id="KW-0238">DNA-binding</keyword>
<dbReference type="PRINTS" id="PR00455">
    <property type="entry name" value="HTHTETR"/>
</dbReference>
<evidence type="ECO:0000313" key="6">
    <source>
        <dbReference type="EMBL" id="RAQ94495.1"/>
    </source>
</evidence>
<feature type="domain" description="HTH tetR-type" evidence="5">
    <location>
        <begin position="8"/>
        <end position="68"/>
    </location>
</feature>
<dbReference type="PANTHER" id="PTHR30055">
    <property type="entry name" value="HTH-TYPE TRANSCRIPTIONAL REGULATOR RUTR"/>
    <property type="match status" value="1"/>
</dbReference>
<protein>
    <recommendedName>
        <fullName evidence="5">HTH tetR-type domain-containing protein</fullName>
    </recommendedName>
</protein>
<proteinExistence type="predicted"/>
<sequence length="197" mass="22397">MLHKQKRKTRRERLIEVGLDLFSRHSYDEVAIDDIAAAANISKGLLYYYFPTKHDFYLAVLRHSTSQLLELTEPDTSLEPLERLRVGLLAYFTFAEMHARTYVALLRGGVGVDPEVAAILNHVRQTYVERVLQGLPESERQLPALRLAITGWVGFVEALSLAWLEEHQLSKEQLTELAIRTLLATITSLHEQGSSSR</sequence>
<evidence type="ECO:0000256" key="2">
    <source>
        <dbReference type="ARBA" id="ARBA00023125"/>
    </source>
</evidence>
<name>A0A328VJQ6_9CHLR</name>
<dbReference type="GO" id="GO:0003700">
    <property type="term" value="F:DNA-binding transcription factor activity"/>
    <property type="evidence" value="ECO:0007669"/>
    <property type="project" value="TreeGrafter"/>
</dbReference>
<dbReference type="Pfam" id="PF00440">
    <property type="entry name" value="TetR_N"/>
    <property type="match status" value="1"/>
</dbReference>
<dbReference type="InterPro" id="IPR054129">
    <property type="entry name" value="DesT_TetR_C"/>
</dbReference>
<dbReference type="SUPFAM" id="SSF48498">
    <property type="entry name" value="Tetracyclin repressor-like, C-terminal domain"/>
    <property type="match status" value="1"/>
</dbReference>
<evidence type="ECO:0000256" key="3">
    <source>
        <dbReference type="ARBA" id="ARBA00023163"/>
    </source>
</evidence>